<dbReference type="GO" id="GO:0003960">
    <property type="term" value="F:quinone reductase (NADPH) activity"/>
    <property type="evidence" value="ECO:0007669"/>
    <property type="project" value="UniProtKB-EC"/>
</dbReference>
<dbReference type="InterPro" id="IPR013149">
    <property type="entry name" value="ADH-like_C"/>
</dbReference>
<dbReference type="GO" id="GO:0035925">
    <property type="term" value="F:mRNA 3'-UTR AU-rich region binding"/>
    <property type="evidence" value="ECO:0007669"/>
    <property type="project" value="TreeGrafter"/>
</dbReference>
<dbReference type="SUPFAM" id="SSF50129">
    <property type="entry name" value="GroES-like"/>
    <property type="match status" value="1"/>
</dbReference>
<organism evidence="4 5">
    <name type="scientific">Pelagimonas varians</name>
    <dbReference type="NCBI Taxonomy" id="696760"/>
    <lineage>
        <taxon>Bacteria</taxon>
        <taxon>Pseudomonadati</taxon>
        <taxon>Pseudomonadota</taxon>
        <taxon>Alphaproteobacteria</taxon>
        <taxon>Rhodobacterales</taxon>
        <taxon>Roseobacteraceae</taxon>
        <taxon>Pelagimonas</taxon>
    </lineage>
</organism>
<sequence>MPEAIVIRSYGASDVLTLEDIDVPAPAAGELRLRQTAIGVNFHDIYVRSGLYNTLTPPGILGCEATGIVDAVGADVDAFQIGDRVGYVTGPPYGAYATHRLLPAKAAVPLPETISDDLAAATLLRALTVDMLTQRCTDLSPGMTILVHAAAGGVGRLLCQMASHLGATVLGTVGSAEKSEIAKASGCSHPILYREKPFQEEVLRLTDGRGVDVVYDSIGADTFDGSLASLTTCGHLVNFGQSSGAVPPLMMSTLAEKSLTVTRPILFHYLQDTAQYRAMAKSVFEAFSTGIFCAGNPDMFALRDTAQAHDMLERRTATRGIVLKP</sequence>
<protein>
    <submittedName>
        <fullName evidence="4">Quinone oxidoreductase 1</fullName>
        <ecNumber evidence="4">1.6.5.5</ecNumber>
    </submittedName>
</protein>
<dbReference type="InterPro" id="IPR047618">
    <property type="entry name" value="QOR-like"/>
</dbReference>
<dbReference type="InterPro" id="IPR020843">
    <property type="entry name" value="ER"/>
</dbReference>
<dbReference type="GO" id="GO:0008270">
    <property type="term" value="F:zinc ion binding"/>
    <property type="evidence" value="ECO:0007669"/>
    <property type="project" value="InterPro"/>
</dbReference>
<dbReference type="EC" id="1.6.5.5" evidence="4"/>
<dbReference type="InterPro" id="IPR011032">
    <property type="entry name" value="GroES-like_sf"/>
</dbReference>
<dbReference type="Proteomes" id="UP000220836">
    <property type="component" value="Unassembled WGS sequence"/>
</dbReference>
<evidence type="ECO:0000256" key="2">
    <source>
        <dbReference type="ARBA" id="ARBA00023002"/>
    </source>
</evidence>
<accession>A0A238L4U5</accession>
<dbReference type="PROSITE" id="PS01162">
    <property type="entry name" value="QOR_ZETA_CRYSTAL"/>
    <property type="match status" value="1"/>
</dbReference>
<dbReference type="Gene3D" id="3.40.50.720">
    <property type="entry name" value="NAD(P)-binding Rossmann-like Domain"/>
    <property type="match status" value="1"/>
</dbReference>
<dbReference type="PANTHER" id="PTHR48106">
    <property type="entry name" value="QUINONE OXIDOREDUCTASE PIG3-RELATED"/>
    <property type="match status" value="1"/>
</dbReference>
<dbReference type="GO" id="GO:0005829">
    <property type="term" value="C:cytosol"/>
    <property type="evidence" value="ECO:0007669"/>
    <property type="project" value="TreeGrafter"/>
</dbReference>
<dbReference type="PANTHER" id="PTHR48106:SF13">
    <property type="entry name" value="QUINONE OXIDOREDUCTASE-RELATED"/>
    <property type="match status" value="1"/>
</dbReference>
<dbReference type="SUPFAM" id="SSF51735">
    <property type="entry name" value="NAD(P)-binding Rossmann-fold domains"/>
    <property type="match status" value="1"/>
</dbReference>
<dbReference type="InterPro" id="IPR036291">
    <property type="entry name" value="NAD(P)-bd_dom_sf"/>
</dbReference>
<dbReference type="GO" id="GO:0070402">
    <property type="term" value="F:NADPH binding"/>
    <property type="evidence" value="ECO:0007669"/>
    <property type="project" value="TreeGrafter"/>
</dbReference>
<dbReference type="AlphaFoldDB" id="A0A238L4U5"/>
<dbReference type="CDD" id="cd05286">
    <property type="entry name" value="QOR2"/>
    <property type="match status" value="1"/>
</dbReference>
<dbReference type="Pfam" id="PF08240">
    <property type="entry name" value="ADH_N"/>
    <property type="match status" value="1"/>
</dbReference>
<feature type="domain" description="Enoyl reductase (ER)" evidence="3">
    <location>
        <begin position="11"/>
        <end position="323"/>
    </location>
</feature>
<evidence type="ECO:0000259" key="3">
    <source>
        <dbReference type="SMART" id="SM00829"/>
    </source>
</evidence>
<keyword evidence="1" id="KW-0521">NADP</keyword>
<keyword evidence="2 4" id="KW-0560">Oxidoreductase</keyword>
<dbReference type="Gene3D" id="3.90.180.10">
    <property type="entry name" value="Medium-chain alcohol dehydrogenases, catalytic domain"/>
    <property type="match status" value="1"/>
</dbReference>
<name>A0A238L4U5_9RHOB</name>
<dbReference type="RefSeq" id="WP_097806814.1">
    <property type="nucleotide sequence ID" value="NZ_FXYH01000024.1"/>
</dbReference>
<dbReference type="EMBL" id="FXYH01000024">
    <property type="protein sequence ID" value="SMX49851.1"/>
    <property type="molecule type" value="Genomic_DNA"/>
</dbReference>
<dbReference type="SMART" id="SM00829">
    <property type="entry name" value="PKS_ER"/>
    <property type="match status" value="1"/>
</dbReference>
<dbReference type="FunFam" id="3.40.50.720:FF:000053">
    <property type="entry name" value="Quinone oxidoreductase 1"/>
    <property type="match status" value="1"/>
</dbReference>
<evidence type="ECO:0000256" key="1">
    <source>
        <dbReference type="ARBA" id="ARBA00022857"/>
    </source>
</evidence>
<proteinExistence type="predicted"/>
<evidence type="ECO:0000313" key="4">
    <source>
        <dbReference type="EMBL" id="SMX49851.1"/>
    </source>
</evidence>
<keyword evidence="5" id="KW-1185">Reference proteome</keyword>
<dbReference type="OrthoDB" id="9805883at2"/>
<gene>
    <name evidence="4" type="primary">qorA_2</name>
    <name evidence="4" type="ORF">PEV8663_04363</name>
</gene>
<dbReference type="InterPro" id="IPR013154">
    <property type="entry name" value="ADH-like_N"/>
</dbReference>
<reference evidence="4 5" key="1">
    <citation type="submission" date="2017-05" db="EMBL/GenBank/DDBJ databases">
        <authorList>
            <person name="Song R."/>
            <person name="Chenine A.L."/>
            <person name="Ruprecht R.M."/>
        </authorList>
    </citation>
    <scope>NUCLEOTIDE SEQUENCE [LARGE SCALE GENOMIC DNA]</scope>
    <source>
        <strain evidence="4 5">CECT 8663</strain>
    </source>
</reference>
<dbReference type="InterPro" id="IPR002364">
    <property type="entry name" value="Quin_OxRdtase/zeta-crystal_CS"/>
</dbReference>
<evidence type="ECO:0000313" key="5">
    <source>
        <dbReference type="Proteomes" id="UP000220836"/>
    </source>
</evidence>
<dbReference type="Pfam" id="PF00107">
    <property type="entry name" value="ADH_zinc_N"/>
    <property type="match status" value="1"/>
</dbReference>